<organism evidence="10 11">
    <name type="scientific">Qipengyuania spongiae</name>
    <dbReference type="NCBI Taxonomy" id="2909673"/>
    <lineage>
        <taxon>Bacteria</taxon>
        <taxon>Pseudomonadati</taxon>
        <taxon>Pseudomonadota</taxon>
        <taxon>Alphaproteobacteria</taxon>
        <taxon>Sphingomonadales</taxon>
        <taxon>Erythrobacteraceae</taxon>
        <taxon>Qipengyuania</taxon>
    </lineage>
</organism>
<protein>
    <recommendedName>
        <fullName evidence="12">TonB-dependent receptor plug domain-containing protein</fullName>
    </recommendedName>
</protein>
<dbReference type="SUPFAM" id="SSF56935">
    <property type="entry name" value="Porins"/>
    <property type="match status" value="2"/>
</dbReference>
<accession>A0ABY5SZ74</accession>
<dbReference type="InterPro" id="IPR039426">
    <property type="entry name" value="TonB-dep_rcpt-like"/>
</dbReference>
<dbReference type="InterPro" id="IPR037066">
    <property type="entry name" value="Plug_dom_sf"/>
</dbReference>
<sequence>MRFTTTVSLIALSIATPVLAQDNQSTADEVVEDEIIDEENVIVVRAERLRGQLDVEQAPIVEYDAEDIKAFGAGSIADVIAQLEPATGSARGRGGGGRPIFLINGVRVGSFREFQSYPPEAIEKVEVFPEEVAQRFGFSPDRRVVNFILKNNYSSREIEVEYEQPDRGGYSSNEQEFTLLRIADGGRINLNLEASDTSLLTESERDLVLITGQQSDVATDPDPLAFRSLIADSKSYQAEANYAKAFIDSGSSISLNLTANRDESLSLSGIDSVALTAPDGSSAFRTFHAGNPLTRDRRTNSIATSGSFNQPLGEFQLTATYDAGWSDTRTLVQRRAETQALVDAAAAGTLAIDGPIPVQPDTGRDRADSTLWNASTLATLQGQPLYLPGGEVSMTLDLGYDWDRIESADTRTDIGTRLTRGDLSGGASVVVPITSRREGFLDAVGTISLNGQIGFNHLSDFGTLYDWTLGVTWEPFDNLTLTASRIWREVAPGLSALGDPIIREFNVPVFDFATGDSVLADVVTGGNPALVAETQADWKFSANWELPFWERARLQIDYAVNSSDNVTLTGPAFTSAFEAAFPDRVTRDEANRLIAVDRRPVSLFETRAKTLSFGFNVGGQIGSPPPEQEGGRGEGDRGAPARAAPSGQGRPGAGGPGGGPGGGMFAMNPERMAEIRERFCATPEGQAPDLTGLPEQMLERLKGPDGTIPPERIQMLRDRFCSEDAAQRAEDFRRMREMICAEPPQLDNLPPEVLARLRNEAGEVDPDKLAQMRERICAAPASRAAGGGGQQRGGSTGGGGAGAFFGGRNNADTRPRYFLSVNHTIALENEILLAENGPLFDQLDGFTIAGGAIPRNVSRLEGGLFFQGYGIRLSGNYIGEATVRGSGLPGSSDLFYGDLATFDVRLFANVGEVLKRDDEWMQDLRLSLRADNIFDARRRVEDESGLVPLAFQPDRIDPTGRYLGIELRKLF</sequence>
<feature type="region of interest" description="Disordered" evidence="8">
    <location>
        <begin position="615"/>
        <end position="667"/>
    </location>
</feature>
<evidence type="ECO:0000256" key="2">
    <source>
        <dbReference type="ARBA" id="ARBA00022448"/>
    </source>
</evidence>
<evidence type="ECO:0000256" key="9">
    <source>
        <dbReference type="SAM" id="SignalP"/>
    </source>
</evidence>
<dbReference type="EMBL" id="CP092471">
    <property type="protein sequence ID" value="UVI38418.1"/>
    <property type="molecule type" value="Genomic_DNA"/>
</dbReference>
<dbReference type="Gene3D" id="2.40.170.20">
    <property type="entry name" value="TonB-dependent receptor, beta-barrel domain"/>
    <property type="match status" value="1"/>
</dbReference>
<proteinExistence type="predicted"/>
<dbReference type="InterPro" id="IPR036942">
    <property type="entry name" value="Beta-barrel_TonB_sf"/>
</dbReference>
<feature type="compositionally biased region" description="Basic and acidic residues" evidence="8">
    <location>
        <begin position="629"/>
        <end position="639"/>
    </location>
</feature>
<evidence type="ECO:0000256" key="3">
    <source>
        <dbReference type="ARBA" id="ARBA00022452"/>
    </source>
</evidence>
<evidence type="ECO:0000256" key="7">
    <source>
        <dbReference type="ARBA" id="ARBA00023237"/>
    </source>
</evidence>
<keyword evidence="5 9" id="KW-0732">Signal</keyword>
<dbReference type="PANTHER" id="PTHR30069:SF53">
    <property type="entry name" value="COLICIN I RECEPTOR-RELATED"/>
    <property type="match status" value="1"/>
</dbReference>
<comment type="subcellular location">
    <subcellularLocation>
        <location evidence="1">Cell outer membrane</location>
        <topology evidence="1">Multi-pass membrane protein</topology>
    </subcellularLocation>
</comment>
<keyword evidence="3" id="KW-1134">Transmembrane beta strand</keyword>
<dbReference type="RefSeq" id="WP_265557585.1">
    <property type="nucleotide sequence ID" value="NZ_CP092471.1"/>
</dbReference>
<dbReference type="Proteomes" id="UP001065265">
    <property type="component" value="Chromosome"/>
</dbReference>
<evidence type="ECO:0000256" key="8">
    <source>
        <dbReference type="SAM" id="MobiDB-lite"/>
    </source>
</evidence>
<dbReference type="Gene3D" id="2.170.130.10">
    <property type="entry name" value="TonB-dependent receptor, plug domain"/>
    <property type="match status" value="1"/>
</dbReference>
<dbReference type="PANTHER" id="PTHR30069">
    <property type="entry name" value="TONB-DEPENDENT OUTER MEMBRANE RECEPTOR"/>
    <property type="match status" value="1"/>
</dbReference>
<keyword evidence="2" id="KW-0813">Transport</keyword>
<evidence type="ECO:0000256" key="4">
    <source>
        <dbReference type="ARBA" id="ARBA00022692"/>
    </source>
</evidence>
<evidence type="ECO:0000313" key="10">
    <source>
        <dbReference type="EMBL" id="UVI38418.1"/>
    </source>
</evidence>
<feature type="chain" id="PRO_5047076246" description="TonB-dependent receptor plug domain-containing protein" evidence="9">
    <location>
        <begin position="21"/>
        <end position="971"/>
    </location>
</feature>
<feature type="signal peptide" evidence="9">
    <location>
        <begin position="1"/>
        <end position="20"/>
    </location>
</feature>
<evidence type="ECO:0000256" key="1">
    <source>
        <dbReference type="ARBA" id="ARBA00004571"/>
    </source>
</evidence>
<evidence type="ECO:0000313" key="11">
    <source>
        <dbReference type="Proteomes" id="UP001065265"/>
    </source>
</evidence>
<feature type="compositionally biased region" description="Gly residues" evidence="8">
    <location>
        <begin position="649"/>
        <end position="664"/>
    </location>
</feature>
<evidence type="ECO:0000256" key="6">
    <source>
        <dbReference type="ARBA" id="ARBA00023136"/>
    </source>
</evidence>
<name>A0ABY5SZ74_9SPHN</name>
<keyword evidence="6" id="KW-0472">Membrane</keyword>
<keyword evidence="7" id="KW-0998">Cell outer membrane</keyword>
<gene>
    <name evidence="10" type="ORF">L1F33_09105</name>
</gene>
<keyword evidence="11" id="KW-1185">Reference proteome</keyword>
<evidence type="ECO:0000256" key="5">
    <source>
        <dbReference type="ARBA" id="ARBA00022729"/>
    </source>
</evidence>
<evidence type="ECO:0008006" key="12">
    <source>
        <dbReference type="Google" id="ProtNLM"/>
    </source>
</evidence>
<reference evidence="10" key="1">
    <citation type="submission" date="2022-02" db="EMBL/GenBank/DDBJ databases">
        <title>Qipengyuania spongiae sp. nov., isolated from marine sponge.</title>
        <authorList>
            <person name="Li Z."/>
            <person name="Zhang M."/>
        </authorList>
    </citation>
    <scope>NUCLEOTIDE SEQUENCE</scope>
    <source>
        <strain evidence="10">PHS-Z21</strain>
    </source>
</reference>
<keyword evidence="4" id="KW-0812">Transmembrane</keyword>